<gene>
    <name evidence="19" type="primary">ND4</name>
</gene>
<feature type="transmembrane region" description="Helical" evidence="16">
    <location>
        <begin position="189"/>
        <end position="212"/>
    </location>
</feature>
<feature type="transmembrane region" description="Helical" evidence="16">
    <location>
        <begin position="224"/>
        <end position="244"/>
    </location>
</feature>
<dbReference type="EMBL" id="MK290253">
    <property type="protein sequence ID" value="QBB10600.1"/>
    <property type="molecule type" value="Genomic_DNA"/>
</dbReference>
<evidence type="ECO:0000256" key="11">
    <source>
        <dbReference type="ARBA" id="ARBA00023027"/>
    </source>
</evidence>
<dbReference type="PRINTS" id="PR01437">
    <property type="entry name" value="NUOXDRDTASE4"/>
</dbReference>
<keyword evidence="6 16" id="KW-0679">Respiratory chain</keyword>
<evidence type="ECO:0000256" key="16">
    <source>
        <dbReference type="RuleBase" id="RU003297"/>
    </source>
</evidence>
<dbReference type="Pfam" id="PF01059">
    <property type="entry name" value="Oxidored_q5_N"/>
    <property type="match status" value="1"/>
</dbReference>
<dbReference type="InterPro" id="IPR003918">
    <property type="entry name" value="NADH_UbQ_OxRdtase"/>
</dbReference>
<geneLocation type="mitochondrion" evidence="19"/>
<evidence type="ECO:0000256" key="8">
    <source>
        <dbReference type="ARBA" id="ARBA00022967"/>
    </source>
</evidence>
<dbReference type="InterPro" id="IPR000260">
    <property type="entry name" value="NADH4_N"/>
</dbReference>
<evidence type="ECO:0000256" key="7">
    <source>
        <dbReference type="ARBA" id="ARBA00022692"/>
    </source>
</evidence>
<keyword evidence="8" id="KW-1278">Translocase</keyword>
<evidence type="ECO:0000256" key="13">
    <source>
        <dbReference type="ARBA" id="ARBA00023128"/>
    </source>
</evidence>
<name>A0A411GX72_9AVES</name>
<feature type="transmembrane region" description="Helical" evidence="16">
    <location>
        <begin position="256"/>
        <end position="277"/>
    </location>
</feature>
<feature type="transmembrane region" description="Helical" evidence="16">
    <location>
        <begin position="381"/>
        <end position="414"/>
    </location>
</feature>
<keyword evidence="7 16" id="KW-0812">Transmembrane</keyword>
<dbReference type="PANTHER" id="PTHR43507">
    <property type="entry name" value="NADH-UBIQUINONE OXIDOREDUCTASE CHAIN 4"/>
    <property type="match status" value="1"/>
</dbReference>
<evidence type="ECO:0000256" key="4">
    <source>
        <dbReference type="ARBA" id="ARBA00021006"/>
    </source>
</evidence>
<evidence type="ECO:0000313" key="19">
    <source>
        <dbReference type="EMBL" id="QBB10600.1"/>
    </source>
</evidence>
<dbReference type="NCBIfam" id="TIGR01972">
    <property type="entry name" value="NDH_I_M"/>
    <property type="match status" value="1"/>
</dbReference>
<dbReference type="PANTHER" id="PTHR43507:SF20">
    <property type="entry name" value="NADH-UBIQUINONE OXIDOREDUCTASE CHAIN 4"/>
    <property type="match status" value="1"/>
</dbReference>
<dbReference type="InterPro" id="IPR001750">
    <property type="entry name" value="ND/Mrp_TM"/>
</dbReference>
<keyword evidence="11 16" id="KW-0520">NAD</keyword>
<comment type="subcellular location">
    <subcellularLocation>
        <location evidence="1 16">Mitochondrion membrane</location>
        <topology evidence="1 16">Multi-pass membrane protein</topology>
    </subcellularLocation>
</comment>
<organism evidence="19">
    <name type="scientific">Eudyptes warhami</name>
    <dbReference type="NCBI Taxonomy" id="2517238"/>
    <lineage>
        <taxon>Eukaryota</taxon>
        <taxon>Metazoa</taxon>
        <taxon>Chordata</taxon>
        <taxon>Craniata</taxon>
        <taxon>Vertebrata</taxon>
        <taxon>Euteleostomi</taxon>
        <taxon>Archelosauria</taxon>
        <taxon>Archosauria</taxon>
        <taxon>Dinosauria</taxon>
        <taxon>Saurischia</taxon>
        <taxon>Theropoda</taxon>
        <taxon>Coelurosauria</taxon>
        <taxon>Aves</taxon>
        <taxon>Neognathae</taxon>
        <taxon>Neoaves</taxon>
        <taxon>Aequornithes</taxon>
        <taxon>Sphenisciformes</taxon>
        <taxon>Spheniscidae</taxon>
        <taxon>Eudyptes</taxon>
    </lineage>
</organism>
<accession>A0A411GX72</accession>
<comment type="function">
    <text evidence="16">Core subunit of the mitochondrial membrane respiratory chain NADH dehydrogenase (Complex I) which catalyzes electron transfer from NADH through the respiratory chain, using ubiquinone as an electron acceptor. Essential for the catalytic activity and assembly of complex I.</text>
</comment>
<comment type="catalytic activity">
    <reaction evidence="15 16">
        <text>a ubiquinone + NADH + 5 H(+)(in) = a ubiquinol + NAD(+) + 4 H(+)(out)</text>
        <dbReference type="Rhea" id="RHEA:29091"/>
        <dbReference type="Rhea" id="RHEA-COMP:9565"/>
        <dbReference type="Rhea" id="RHEA-COMP:9566"/>
        <dbReference type="ChEBI" id="CHEBI:15378"/>
        <dbReference type="ChEBI" id="CHEBI:16389"/>
        <dbReference type="ChEBI" id="CHEBI:17976"/>
        <dbReference type="ChEBI" id="CHEBI:57540"/>
        <dbReference type="ChEBI" id="CHEBI:57945"/>
        <dbReference type="EC" id="7.1.1.2"/>
    </reaction>
</comment>
<feature type="transmembrane region" description="Helical" evidence="16">
    <location>
        <begin position="309"/>
        <end position="329"/>
    </location>
</feature>
<keyword evidence="14 16" id="KW-0472">Membrane</keyword>
<dbReference type="GO" id="GO:0003954">
    <property type="term" value="F:NADH dehydrogenase activity"/>
    <property type="evidence" value="ECO:0007669"/>
    <property type="project" value="TreeGrafter"/>
</dbReference>
<evidence type="ECO:0000259" key="17">
    <source>
        <dbReference type="Pfam" id="PF00361"/>
    </source>
</evidence>
<evidence type="ECO:0000256" key="14">
    <source>
        <dbReference type="ARBA" id="ARBA00023136"/>
    </source>
</evidence>
<comment type="similarity">
    <text evidence="2 16">Belongs to the complex I subunit 4 family.</text>
</comment>
<dbReference type="GO" id="GO:0048039">
    <property type="term" value="F:ubiquinone binding"/>
    <property type="evidence" value="ECO:0007669"/>
    <property type="project" value="TreeGrafter"/>
</dbReference>
<dbReference type="InterPro" id="IPR010227">
    <property type="entry name" value="NADH_Q_OxRdtase_chainM/4"/>
</dbReference>
<sequence>MLKIIIPTIMLLPTALLSPPKFLWTNTTTHSILIATVSLQWLLPSYYPHKNLTQWTGIDQTSSPLLVLCCWLLPLMIMASQNHLQHEPLTRKRTFISALITIQPLLILAFSATELTLFYISFEATLIPTLILITRWGNQPERLSAGIYLLFYTLISSLPLLIAILHLHTQIGTLHLTMLELTPPTPNNSWANLMSNLALLTAFMVKAPLYGLHLWLPKAHVEAPIAGSMLLAALLLKLGGYGIMRITLLTGPLSSHLHYPFLTLALWGALMTSSICLRQTDLKSLIAYSSVSHMGLVIAASMIQTHWAFSGAMILMIAHGLTSSMLFCLANTNYERTHSRILLLTRGLQPLLPLMATWWLLANLSNMALPPTTNLMAELTIMTALFNWSSLTIILTGTATLLTAAYTLFMLLATQRGTLPTHITSIQNSNTREHLLMTLHITPMLLLILKPALISGILS</sequence>
<evidence type="ECO:0000256" key="12">
    <source>
        <dbReference type="ARBA" id="ARBA00023075"/>
    </source>
</evidence>
<dbReference type="GO" id="GO:0031966">
    <property type="term" value="C:mitochondrial membrane"/>
    <property type="evidence" value="ECO:0007669"/>
    <property type="project" value="UniProtKB-SubCell"/>
</dbReference>
<feature type="transmembrane region" description="Helical" evidence="16">
    <location>
        <begin position="435"/>
        <end position="458"/>
    </location>
</feature>
<dbReference type="AlphaFoldDB" id="A0A411GX72"/>
<keyword evidence="10 16" id="KW-1133">Transmembrane helix</keyword>
<keyword evidence="5 16" id="KW-0813">Transport</keyword>
<evidence type="ECO:0000256" key="9">
    <source>
        <dbReference type="ARBA" id="ARBA00022982"/>
    </source>
</evidence>
<evidence type="ECO:0000256" key="10">
    <source>
        <dbReference type="ARBA" id="ARBA00022989"/>
    </source>
</evidence>
<protein>
    <recommendedName>
        <fullName evidence="4 16">NADH-ubiquinone oxidoreductase chain 4</fullName>
        <ecNumber evidence="3 16">7.1.1.2</ecNumber>
    </recommendedName>
</protein>
<dbReference type="EC" id="7.1.1.2" evidence="3 16"/>
<feature type="transmembrane region" description="Helical" evidence="16">
    <location>
        <begin position="341"/>
        <end position="361"/>
    </location>
</feature>
<evidence type="ECO:0000256" key="2">
    <source>
        <dbReference type="ARBA" id="ARBA00009025"/>
    </source>
</evidence>
<evidence type="ECO:0000256" key="1">
    <source>
        <dbReference type="ARBA" id="ARBA00004225"/>
    </source>
</evidence>
<keyword evidence="9 16" id="KW-0249">Electron transport</keyword>
<dbReference type="GO" id="GO:0042773">
    <property type="term" value="P:ATP synthesis coupled electron transport"/>
    <property type="evidence" value="ECO:0007669"/>
    <property type="project" value="InterPro"/>
</dbReference>
<feature type="transmembrane region" description="Helical" evidence="16">
    <location>
        <begin position="94"/>
        <end position="112"/>
    </location>
</feature>
<evidence type="ECO:0000259" key="18">
    <source>
        <dbReference type="Pfam" id="PF01059"/>
    </source>
</evidence>
<proteinExistence type="inferred from homology"/>
<feature type="transmembrane region" description="Helical" evidence="16">
    <location>
        <begin position="149"/>
        <end position="169"/>
    </location>
</feature>
<evidence type="ECO:0000256" key="5">
    <source>
        <dbReference type="ARBA" id="ARBA00022448"/>
    </source>
</evidence>
<evidence type="ECO:0000256" key="6">
    <source>
        <dbReference type="ARBA" id="ARBA00022660"/>
    </source>
</evidence>
<dbReference type="Pfam" id="PF00361">
    <property type="entry name" value="Proton_antipo_M"/>
    <property type="match status" value="1"/>
</dbReference>
<feature type="domain" description="NADH:quinone oxidoreductase/Mrp antiporter transmembrane" evidence="17">
    <location>
        <begin position="112"/>
        <end position="403"/>
    </location>
</feature>
<evidence type="ECO:0000256" key="3">
    <source>
        <dbReference type="ARBA" id="ARBA00012944"/>
    </source>
</evidence>
<keyword evidence="12 16" id="KW-0830">Ubiquinone</keyword>
<reference evidence="19" key="1">
    <citation type="journal article" date="2019" name="Mol. Biol. Evol.">
        <title>Mitogenomes uncover extinct penguin taxa and reveal island formation as a key driver of speciation.</title>
        <authorList>
            <person name="Cole T.L."/>
            <person name="Ksepka D.T."/>
            <person name="Mitchell K.J."/>
            <person name="Tennyson A.J.D."/>
            <person name="Thomas D.B."/>
            <person name="Pan H."/>
            <person name="Zhang G."/>
            <person name="Rawlence N.J."/>
            <person name="Wood J.R."/>
            <person name="Bover P."/>
            <person name="Bouzat J.L."/>
            <person name="Cooper A."/>
            <person name="Fiddaman S."/>
            <person name="Hart T."/>
            <person name="Miller G."/>
            <person name="Ryan P.G."/>
            <person name="Shepherd L.D."/>
            <person name="Wilmshurst J.M."/>
            <person name="Waters J.M."/>
        </authorList>
    </citation>
    <scope>NUCLEOTIDE SEQUENCE</scope>
</reference>
<dbReference type="GO" id="GO:0008137">
    <property type="term" value="F:NADH dehydrogenase (ubiquinone) activity"/>
    <property type="evidence" value="ECO:0007669"/>
    <property type="project" value="UniProtKB-UniRule"/>
</dbReference>
<keyword evidence="13 16" id="KW-0496">Mitochondrion</keyword>
<feature type="transmembrane region" description="Helical" evidence="16">
    <location>
        <begin position="284"/>
        <end position="303"/>
    </location>
</feature>
<feature type="domain" description="NADH:ubiquinone oxidoreductase chain 4 N-terminal" evidence="18">
    <location>
        <begin position="1"/>
        <end position="109"/>
    </location>
</feature>
<evidence type="ECO:0000256" key="15">
    <source>
        <dbReference type="ARBA" id="ARBA00049551"/>
    </source>
</evidence>
<dbReference type="GO" id="GO:0015990">
    <property type="term" value="P:electron transport coupled proton transport"/>
    <property type="evidence" value="ECO:0007669"/>
    <property type="project" value="TreeGrafter"/>
</dbReference>